<evidence type="ECO:0000256" key="5">
    <source>
        <dbReference type="ARBA" id="ARBA00022729"/>
    </source>
</evidence>
<dbReference type="Gene3D" id="2.60.40.10">
    <property type="entry name" value="Immunoglobulins"/>
    <property type="match status" value="2"/>
</dbReference>
<keyword evidence="3" id="KW-0964">Secreted</keyword>
<keyword evidence="4" id="KW-0646">Protease inhibitor</keyword>
<dbReference type="GO" id="GO:0005615">
    <property type="term" value="C:extracellular space"/>
    <property type="evidence" value="ECO:0007669"/>
    <property type="project" value="InterPro"/>
</dbReference>
<reference evidence="13" key="1">
    <citation type="journal article" date="2014" name="Fish Shellfish Immunol.">
        <title>Molecular cloning of ?-2-macroglobulin from hemocytes of common periwinkle Littorina littorea.</title>
        <authorList>
            <person name="Borisova E.A."/>
            <person name="Gorbushin A.M."/>
        </authorList>
    </citation>
    <scope>NUCLEOTIDE SEQUENCE</scope>
    <source>
        <tissue evidence="13">Hemolymph</tissue>
    </source>
</reference>
<feature type="chain" id="PRO_5001584065" evidence="9">
    <location>
        <begin position="25"/>
        <end position="1819"/>
    </location>
</feature>
<keyword evidence="5 9" id="KW-0732">Signal</keyword>
<dbReference type="PANTHER" id="PTHR11412:SF171">
    <property type="entry name" value="PREGNANCY ZONE PROTEIN-LIKE PROTEIN"/>
    <property type="match status" value="1"/>
</dbReference>
<dbReference type="InterPro" id="IPR002890">
    <property type="entry name" value="MG2"/>
</dbReference>
<dbReference type="Pfam" id="PF01835">
    <property type="entry name" value="MG2"/>
    <property type="match status" value="1"/>
</dbReference>
<feature type="domain" description="Alpha-2-macroglobulin bait region" evidence="10">
    <location>
        <begin position="466"/>
        <end position="751"/>
    </location>
</feature>
<dbReference type="Gene3D" id="2.60.120.1540">
    <property type="match status" value="1"/>
</dbReference>
<dbReference type="CDD" id="cd02897">
    <property type="entry name" value="A2M_2"/>
    <property type="match status" value="1"/>
</dbReference>
<feature type="domain" description="Alpha-2-macroglobulin" evidence="11">
    <location>
        <begin position="906"/>
        <end position="996"/>
    </location>
</feature>
<evidence type="ECO:0000256" key="1">
    <source>
        <dbReference type="ARBA" id="ARBA00004613"/>
    </source>
</evidence>
<dbReference type="SUPFAM" id="SSF49410">
    <property type="entry name" value="Alpha-macroglobulin receptor domain"/>
    <property type="match status" value="1"/>
</dbReference>
<dbReference type="InterPro" id="IPR036595">
    <property type="entry name" value="A-macroglobulin_rcpt-bd_sf"/>
</dbReference>
<dbReference type="Pfam" id="PF17791">
    <property type="entry name" value="MG3"/>
    <property type="match status" value="1"/>
</dbReference>
<dbReference type="PROSITE" id="PS00477">
    <property type="entry name" value="ALPHA_2_MACROGLOBULIN"/>
    <property type="match status" value="1"/>
</dbReference>
<keyword evidence="7" id="KW-1015">Disulfide bond</keyword>
<dbReference type="SMART" id="SM01359">
    <property type="entry name" value="A2M_N_2"/>
    <property type="match status" value="1"/>
</dbReference>
<accession>A0A060IE81</accession>
<organism evidence="13">
    <name type="scientific">Littorina littorea</name>
    <name type="common">Common periwinkle</name>
    <dbReference type="NCBI Taxonomy" id="31216"/>
    <lineage>
        <taxon>Eukaryota</taxon>
        <taxon>Metazoa</taxon>
        <taxon>Spiralia</taxon>
        <taxon>Lophotrochozoa</taxon>
        <taxon>Mollusca</taxon>
        <taxon>Gastropoda</taxon>
        <taxon>Caenogastropoda</taxon>
        <taxon>Littorinimorpha</taxon>
        <taxon>Littorinoidea</taxon>
        <taxon>Littorinidae</taxon>
        <taxon>Littorina</taxon>
    </lineage>
</organism>
<dbReference type="InterPro" id="IPR014756">
    <property type="entry name" value="Ig_E-set"/>
</dbReference>
<dbReference type="Gene3D" id="2.20.130.20">
    <property type="match status" value="1"/>
</dbReference>
<evidence type="ECO:0000259" key="11">
    <source>
        <dbReference type="SMART" id="SM01360"/>
    </source>
</evidence>
<evidence type="ECO:0000259" key="12">
    <source>
        <dbReference type="SMART" id="SM01361"/>
    </source>
</evidence>
<evidence type="ECO:0000259" key="10">
    <source>
        <dbReference type="SMART" id="SM01359"/>
    </source>
</evidence>
<evidence type="ECO:0000256" key="2">
    <source>
        <dbReference type="ARBA" id="ARBA00010952"/>
    </source>
</evidence>
<dbReference type="InterPro" id="IPR040839">
    <property type="entry name" value="MG4"/>
</dbReference>
<evidence type="ECO:0000256" key="6">
    <source>
        <dbReference type="ARBA" id="ARBA00022900"/>
    </source>
</evidence>
<dbReference type="InterPro" id="IPR013783">
    <property type="entry name" value="Ig-like_fold"/>
</dbReference>
<dbReference type="PANTHER" id="PTHR11412">
    <property type="entry name" value="MACROGLOBULIN / COMPLEMENT"/>
    <property type="match status" value="1"/>
</dbReference>
<dbReference type="InterPro" id="IPR011626">
    <property type="entry name" value="Alpha-macroglobulin_TED"/>
</dbReference>
<dbReference type="Gene3D" id="2.60.40.690">
    <property type="entry name" value="Alpha-macroglobulin, receptor-binding domain"/>
    <property type="match status" value="1"/>
</dbReference>
<dbReference type="Gene3D" id="2.60.40.1940">
    <property type="match status" value="1"/>
</dbReference>
<keyword evidence="6" id="KW-0722">Serine protease inhibitor</keyword>
<dbReference type="Pfam" id="PF17789">
    <property type="entry name" value="MG4"/>
    <property type="match status" value="1"/>
</dbReference>
<dbReference type="InterPro" id="IPR019742">
    <property type="entry name" value="MacrogloblnA2_CS"/>
</dbReference>
<dbReference type="InterPro" id="IPR041555">
    <property type="entry name" value="MG3"/>
</dbReference>
<protein>
    <submittedName>
        <fullName evidence="13">Alpha-2-macroglobulin-like protein</fullName>
    </submittedName>
</protein>
<dbReference type="InterPro" id="IPR011625">
    <property type="entry name" value="A2M_N_BRD"/>
</dbReference>
<evidence type="ECO:0000256" key="9">
    <source>
        <dbReference type="SAM" id="SignalP"/>
    </source>
</evidence>
<dbReference type="Gene3D" id="1.50.10.20">
    <property type="match status" value="1"/>
</dbReference>
<dbReference type="FunFam" id="2.60.40.1930:FF:000001">
    <property type="entry name" value="CD109 isoform 3"/>
    <property type="match status" value="1"/>
</dbReference>
<evidence type="ECO:0000313" key="13">
    <source>
        <dbReference type="EMBL" id="AIC31934.1"/>
    </source>
</evidence>
<dbReference type="InterPro" id="IPR047565">
    <property type="entry name" value="Alpha-macroglob_thiol-ester_cl"/>
</dbReference>
<evidence type="ECO:0000256" key="8">
    <source>
        <dbReference type="ARBA" id="ARBA00023180"/>
    </source>
</evidence>
<dbReference type="Gene3D" id="6.20.50.160">
    <property type="match status" value="1"/>
</dbReference>
<dbReference type="InterPro" id="IPR008930">
    <property type="entry name" value="Terpenoid_cyclase/PrenylTrfase"/>
</dbReference>
<keyword evidence="8" id="KW-0325">Glycoprotein</keyword>
<dbReference type="Pfam" id="PF07678">
    <property type="entry name" value="TED_complement"/>
    <property type="match status" value="1"/>
</dbReference>
<dbReference type="SMART" id="SM01360">
    <property type="entry name" value="A2M"/>
    <property type="match status" value="1"/>
</dbReference>
<dbReference type="InterPro" id="IPR041813">
    <property type="entry name" value="A2M_TED"/>
</dbReference>
<evidence type="ECO:0000256" key="3">
    <source>
        <dbReference type="ARBA" id="ARBA00022525"/>
    </source>
</evidence>
<evidence type="ECO:0000256" key="4">
    <source>
        <dbReference type="ARBA" id="ARBA00022690"/>
    </source>
</evidence>
<dbReference type="SMART" id="SM01361">
    <property type="entry name" value="A2M_recep"/>
    <property type="match status" value="1"/>
</dbReference>
<dbReference type="EMBL" id="KJ596452">
    <property type="protein sequence ID" value="AIC31934.1"/>
    <property type="molecule type" value="mRNA"/>
</dbReference>
<sequence length="1819" mass="202729">MENYHVLYQAVAALCLTCCGLSNASPTLIPPTPPALAQVGGEELGYLLTMPQTLQAGAREQYCVTLHGNAQDTTITLELLEVEKGIADEFTHTYVNGESQCNTFTVPNEPGTYEVNLQNDTHTLASSQVQVLGNNLITFVQTDKPMYKPGQKVKFRILTMTRNLRARVGEIETVFIKDPNSFKVKQYKNVESEGMASLEFQLISDAKLGTWAIEVTMDGEVTTQHFKVEEYVLPRFEVTVEPPSYFLVTSETFDGTICAKYTYGKPVKGFLTVQVCPSGYGAFGQACAIRQTQIDGCHKFSINSSEILSTDRYFYGRSFSIDASVREADTGVQVNGTALGPEVSYDPLKMEFLDDTNGYFKPGMPVYGKVKVSKPDGSPAEGEEVLVIARDHSNSIYLEKVFQVNEMGEIHYSICQGVMENTSSLSMFAEAKNFKVNEEAPYGRRLYTPTAHGSFRQWFSPSLSYIQIPALRAPIQCGEELSLNVPFTHDGSRPYVKFHYQVMSRGRIMHTGTTTAPTLPRPLDFMEPLMENCLEVGEEPTRPPLVTDIPEPPMPEVENMTDSSEMAPRPPVMVGEPEAFDESSLSMVQPPERTAAVAEVYNEPERVPALELPLLEPLEPMRIEPISESLDLGDEQVRRKRSIMRPFGHREEEEIVRSESISDQLSSVQLDIPVTAEMSPSFSILLFYVRDDGETVADSMEFSVEPCFQNEVKMEFADKTVAPGEQTVIQLEAAAGSVCGVGVVDKSINILGGDHQITPAQVFEKLKEYSLSSRSRYTYFRNDNNYCKEKMEKKAKLEAAASKDGEGGEEEEDAEEEFVRFPDFWYRSNYVDAIEAFKQMGMLVLTNLAVETRPCAQDIPVYYAYVESGIPGPMAAVQVLDSAVIDERRLAPASTKADVRSHFPETWLWDLFTLGESGARNISVTVPDTITQWVGNSLCINEKAGFGLSSVTSLTTFQPFFLSFNLPYNAVRGERLPITVTIYNYLDKCLHMLLRVDGMKGFKVHGARANRDPFCLCGGLSKTTKFFITAQDIGKLPIFAQAEIVPGECGNSVVMDTQYVGMTDAVQREVLVKAEGVTQRYSHSLYVCPTGNEMYRENFRLPLPSDMVPDSARGDVTVIGDIMGPALSNLDGLVRMPTGCGEQNMVGFTPNIYVLKYLTATGRLTEVVQDKAKNFMEIGYQRELKYRHSDGSYSAYGERGHKPGSTWLTAFVVKSFAQARPYIFIDEDDLNLSMDYLKSVQNPEEGPLMGCFFENGEVFSSYMQGGLGRDGNDAALSAYVLIALLEGGLSPEDAAAVDAIDCINRQLSLSPQVDVYSLSLVAYVNALYNPSSPVTTQVMDRLNNATTVSDDLKYWKRRGEQPKPVNSWYYYSAPSAEVEMTAYGLLATLKFYDDDAIGKAQSIAFWLSSQQSAFGGFSSTQDTVLGLNALSEFAELAFSDAPTDLELMVGVTEGAEFQKIFMVTDDNSLELQRHTFDMTDNAVMLLSATGTGCALLQANVRYNKMPNKLGIDDPKFQLNVDPRLYQHDRNQCGRRTIYVTFGQSNSEQFSTGMTMLTVRMVTGWSAIPESLRELRSRFHHLGIERLEEKVEEGVINFYLDQLDNRVRRFALNVEQDRDLLVSSPKPAEVQIYQYYEKDVTVIKSYELRTTCGTKEELPYDEPVDDGADDNGFVVQRRQPLGGAPLRIGASLGQPQANSNNCPVCDLETAPPNYNEIVCNSTVVYKVRAGRAKKYSMKIKANLRPIKKVRLNLFANVRMDSSCKCPLLQKPLKTVLILTQATNLQGKTLTLDARTYVFSVRKDRTLERKARKAQRKCRMP</sequence>
<dbReference type="InterPro" id="IPR050473">
    <property type="entry name" value="A2M/Complement_sys"/>
</dbReference>
<comment type="subcellular location">
    <subcellularLocation>
        <location evidence="1">Secreted</location>
    </subcellularLocation>
</comment>
<dbReference type="Pfam" id="PF00207">
    <property type="entry name" value="A2M"/>
    <property type="match status" value="1"/>
</dbReference>
<dbReference type="Gene3D" id="2.60.40.1930">
    <property type="match status" value="3"/>
</dbReference>
<dbReference type="GO" id="GO:0004867">
    <property type="term" value="F:serine-type endopeptidase inhibitor activity"/>
    <property type="evidence" value="ECO:0007669"/>
    <property type="project" value="UniProtKB-KW"/>
</dbReference>
<dbReference type="InterPro" id="IPR009048">
    <property type="entry name" value="A-macroglobulin_rcpt-bd"/>
</dbReference>
<dbReference type="SUPFAM" id="SSF48239">
    <property type="entry name" value="Terpenoid cyclases/Protein prenyltransferases"/>
    <property type="match status" value="1"/>
</dbReference>
<feature type="signal peptide" evidence="9">
    <location>
        <begin position="1"/>
        <end position="24"/>
    </location>
</feature>
<evidence type="ECO:0000256" key="7">
    <source>
        <dbReference type="ARBA" id="ARBA00023157"/>
    </source>
</evidence>
<feature type="domain" description="Alpha-macroglobulin receptor-binding" evidence="12">
    <location>
        <begin position="1551"/>
        <end position="1645"/>
    </location>
</feature>
<proteinExistence type="evidence at transcript level"/>
<dbReference type="Pfam" id="PF07703">
    <property type="entry name" value="A2M_BRD"/>
    <property type="match status" value="1"/>
</dbReference>
<dbReference type="SMART" id="SM01419">
    <property type="entry name" value="Thiol-ester_cl"/>
    <property type="match status" value="1"/>
</dbReference>
<name>A0A060IE81_LITLI</name>
<dbReference type="InterPro" id="IPR001599">
    <property type="entry name" value="Macroglobln_a2"/>
</dbReference>
<comment type="similarity">
    <text evidence="2">Belongs to the protease inhibitor I39 (alpha-2-macroglobulin) family.</text>
</comment>
<dbReference type="SUPFAM" id="SSF81296">
    <property type="entry name" value="E set domains"/>
    <property type="match status" value="1"/>
</dbReference>
<dbReference type="Pfam" id="PF07677">
    <property type="entry name" value="A2M_recep"/>
    <property type="match status" value="1"/>
</dbReference>